<dbReference type="AlphaFoldDB" id="A0A4Q1BQ34"/>
<proteinExistence type="predicted"/>
<evidence type="ECO:0000313" key="4">
    <source>
        <dbReference type="Proteomes" id="UP000289152"/>
    </source>
</evidence>
<dbReference type="VEuPathDB" id="FungiDB:TREMEDRAFT_69664"/>
<dbReference type="InParanoid" id="A0A4Q1BQ34"/>
<evidence type="ECO:0000256" key="1">
    <source>
        <dbReference type="ARBA" id="ARBA00022729"/>
    </source>
</evidence>
<dbReference type="Gene3D" id="2.40.40.10">
    <property type="entry name" value="RlpA-like domain"/>
    <property type="match status" value="1"/>
</dbReference>
<accession>A0A4Q1BQ34</accession>
<reference evidence="3 4" key="1">
    <citation type="submission" date="2016-06" db="EMBL/GenBank/DDBJ databases">
        <title>Evolution of pathogenesis and genome organization in the Tremellales.</title>
        <authorList>
            <person name="Cuomo C."/>
            <person name="Litvintseva A."/>
            <person name="Heitman J."/>
            <person name="Chen Y."/>
            <person name="Sun S."/>
            <person name="Springer D."/>
            <person name="Dromer F."/>
            <person name="Young S."/>
            <person name="Zeng Q."/>
            <person name="Chapman S."/>
            <person name="Gujja S."/>
            <person name="Saif S."/>
            <person name="Birren B."/>
        </authorList>
    </citation>
    <scope>NUCLEOTIDE SEQUENCE [LARGE SCALE GENOMIC DNA]</scope>
    <source>
        <strain evidence="3 4">ATCC 28783</strain>
    </source>
</reference>
<dbReference type="EMBL" id="SDIL01000023">
    <property type="protein sequence ID" value="RXK40013.1"/>
    <property type="molecule type" value="Genomic_DNA"/>
</dbReference>
<dbReference type="CDD" id="cd22191">
    <property type="entry name" value="DPBB_RlpA_EXP_N-like"/>
    <property type="match status" value="1"/>
</dbReference>
<dbReference type="PANTHER" id="PTHR31836:SF25">
    <property type="entry name" value="RLPA-LIKE PROTEIN DOUBLE-PSI BETA-BARREL DOMAIN-CONTAINING PROTEIN"/>
    <property type="match status" value="1"/>
</dbReference>
<dbReference type="Proteomes" id="UP000289152">
    <property type="component" value="Unassembled WGS sequence"/>
</dbReference>
<dbReference type="PANTHER" id="PTHR31836">
    <property type="match status" value="1"/>
</dbReference>
<feature type="signal peptide" evidence="2">
    <location>
        <begin position="1"/>
        <end position="15"/>
    </location>
</feature>
<keyword evidence="4" id="KW-1185">Reference proteome</keyword>
<dbReference type="InterPro" id="IPR036908">
    <property type="entry name" value="RlpA-like_sf"/>
</dbReference>
<feature type="chain" id="PRO_5020709439" description="Barwin domain-containing protein" evidence="2">
    <location>
        <begin position="16"/>
        <end position="140"/>
    </location>
</feature>
<evidence type="ECO:0000256" key="2">
    <source>
        <dbReference type="SAM" id="SignalP"/>
    </source>
</evidence>
<dbReference type="SUPFAM" id="SSF50685">
    <property type="entry name" value="Barwin-like endoglucanases"/>
    <property type="match status" value="1"/>
</dbReference>
<evidence type="ECO:0008006" key="5">
    <source>
        <dbReference type="Google" id="ProtNLM"/>
    </source>
</evidence>
<evidence type="ECO:0000313" key="3">
    <source>
        <dbReference type="EMBL" id="RXK40013.1"/>
    </source>
</evidence>
<protein>
    <recommendedName>
        <fullName evidence="5">Barwin domain-containing protein</fullName>
    </recommendedName>
</protein>
<dbReference type="InterPro" id="IPR051477">
    <property type="entry name" value="Expansin_CellWall"/>
</dbReference>
<comment type="caution">
    <text evidence="3">The sequence shown here is derived from an EMBL/GenBank/DDBJ whole genome shotgun (WGS) entry which is preliminary data.</text>
</comment>
<keyword evidence="1 2" id="KW-0732">Signal</keyword>
<organism evidence="3 4">
    <name type="scientific">Tremella mesenterica</name>
    <name type="common">Jelly fungus</name>
    <dbReference type="NCBI Taxonomy" id="5217"/>
    <lineage>
        <taxon>Eukaryota</taxon>
        <taxon>Fungi</taxon>
        <taxon>Dikarya</taxon>
        <taxon>Basidiomycota</taxon>
        <taxon>Agaricomycotina</taxon>
        <taxon>Tremellomycetes</taxon>
        <taxon>Tremellales</taxon>
        <taxon>Tremellaceae</taxon>
        <taxon>Tremella</taxon>
    </lineage>
</organism>
<sequence length="140" mass="15736">MFKSIVLFVLASAMAAPNPRPEPQPLNRPVNDEMMTKRENTAENVRATYFEVGLGACGWWNSNDDHIIALNSAQFDNGEHCGKWLGIRNPETENIQYGYVADECPSCGWGELDLSPSLFGALSNDNYDEGVFNMNWWWTG</sequence>
<dbReference type="OrthoDB" id="623670at2759"/>
<gene>
    <name evidence="3" type="ORF">M231_02653</name>
</gene>
<name>A0A4Q1BQ34_TREME</name>